<evidence type="ECO:0000313" key="2">
    <source>
        <dbReference type="Proteomes" id="UP000233606"/>
    </source>
</evidence>
<comment type="caution">
    <text evidence="1">The sequence shown here is derived from an EMBL/GenBank/DDBJ whole genome shotgun (WGS) entry which is preliminary data.</text>
</comment>
<dbReference type="Proteomes" id="UP000233606">
    <property type="component" value="Unassembled WGS sequence"/>
</dbReference>
<accession>A0ACC9MUD9</accession>
<keyword evidence="2" id="KW-1185">Reference proteome</keyword>
<sequence>MTYLKIEKIEDVNFQDILNDYIDIFTGKYLMVETNYKKLEHFEIRFNKTDIHHLLGFHKVQDSGISATKTLYKILEGTLTLESIRKHNNFNDIKSRLVNYNFLHKCFIDQSVNLCIIPDSRKNPQKLDVVFHDLHHHHTVLIGLKKVRSYYVPATLYETNSKNIYGNQKRTKVKNMEWKNY</sequence>
<name>A0ACC9MUD9_9STAP</name>
<proteinExistence type="predicted"/>
<protein>
    <submittedName>
        <fullName evidence="1">Uncharacterized protein</fullName>
    </submittedName>
</protein>
<dbReference type="EMBL" id="PIWU01000002">
    <property type="protein sequence ID" value="PKE57294.1"/>
    <property type="molecule type" value="Genomic_DNA"/>
</dbReference>
<gene>
    <name evidence="1" type="ORF">CW682_01400</name>
</gene>
<organism evidence="1 2">
    <name type="scientific">Macrococcoides caseolyticum</name>
    <dbReference type="NCBI Taxonomy" id="69966"/>
    <lineage>
        <taxon>Bacteria</taxon>
        <taxon>Bacillati</taxon>
        <taxon>Bacillota</taxon>
        <taxon>Bacilli</taxon>
        <taxon>Bacillales</taxon>
        <taxon>Staphylococcaceae</taxon>
        <taxon>Macrococcoides</taxon>
    </lineage>
</organism>
<evidence type="ECO:0000313" key="1">
    <source>
        <dbReference type="EMBL" id="PKE57294.1"/>
    </source>
</evidence>
<reference evidence="1" key="1">
    <citation type="submission" date="2017-12" db="EMBL/GenBank/DDBJ databases">
        <title>Genomics of Macrococcus caseolyticus.</title>
        <authorList>
            <person name="MacFadyen A.C."/>
            <person name="Paterson G.K."/>
        </authorList>
    </citation>
    <scope>NUCLEOTIDE SEQUENCE</scope>
    <source>
        <strain evidence="1">5459_5_49</strain>
    </source>
</reference>